<dbReference type="Proteomes" id="UP001519460">
    <property type="component" value="Unassembled WGS sequence"/>
</dbReference>
<organism evidence="2 3">
    <name type="scientific">Batillaria attramentaria</name>
    <dbReference type="NCBI Taxonomy" id="370345"/>
    <lineage>
        <taxon>Eukaryota</taxon>
        <taxon>Metazoa</taxon>
        <taxon>Spiralia</taxon>
        <taxon>Lophotrochozoa</taxon>
        <taxon>Mollusca</taxon>
        <taxon>Gastropoda</taxon>
        <taxon>Caenogastropoda</taxon>
        <taxon>Sorbeoconcha</taxon>
        <taxon>Cerithioidea</taxon>
        <taxon>Batillariidae</taxon>
        <taxon>Batillaria</taxon>
    </lineage>
</organism>
<keyword evidence="1" id="KW-0812">Transmembrane</keyword>
<keyword evidence="3" id="KW-1185">Reference proteome</keyword>
<protein>
    <submittedName>
        <fullName evidence="2">Uncharacterized protein</fullName>
    </submittedName>
</protein>
<keyword evidence="1" id="KW-0472">Membrane</keyword>
<keyword evidence="1" id="KW-1133">Transmembrane helix</keyword>
<sequence>MSTLCRTRRLIMKYCGLEYSKTFHLDAALLCLMVPATVLYSLAAVSNAWFALPPHSFYGLWSVKFCDVLQTCQIIPALFSDEPEKPLFLL</sequence>
<gene>
    <name evidence="2" type="ORF">BaRGS_00025246</name>
</gene>
<accession>A0ABD0K952</accession>
<dbReference type="EMBL" id="JACVVK020000225">
    <property type="protein sequence ID" value="KAK7483572.1"/>
    <property type="molecule type" value="Genomic_DNA"/>
</dbReference>
<proteinExistence type="predicted"/>
<dbReference type="AlphaFoldDB" id="A0ABD0K952"/>
<name>A0ABD0K952_9CAEN</name>
<evidence type="ECO:0000256" key="1">
    <source>
        <dbReference type="SAM" id="Phobius"/>
    </source>
</evidence>
<feature type="transmembrane region" description="Helical" evidence="1">
    <location>
        <begin position="27"/>
        <end position="52"/>
    </location>
</feature>
<comment type="caution">
    <text evidence="2">The sequence shown here is derived from an EMBL/GenBank/DDBJ whole genome shotgun (WGS) entry which is preliminary data.</text>
</comment>
<evidence type="ECO:0000313" key="2">
    <source>
        <dbReference type="EMBL" id="KAK7483572.1"/>
    </source>
</evidence>
<evidence type="ECO:0000313" key="3">
    <source>
        <dbReference type="Proteomes" id="UP001519460"/>
    </source>
</evidence>
<reference evidence="2 3" key="1">
    <citation type="journal article" date="2023" name="Sci. Data">
        <title>Genome assembly of the Korean intertidal mud-creeper Batillaria attramentaria.</title>
        <authorList>
            <person name="Patra A.K."/>
            <person name="Ho P.T."/>
            <person name="Jun S."/>
            <person name="Lee S.J."/>
            <person name="Kim Y."/>
            <person name="Won Y.J."/>
        </authorList>
    </citation>
    <scope>NUCLEOTIDE SEQUENCE [LARGE SCALE GENOMIC DNA]</scope>
    <source>
        <strain evidence="2">Wonlab-2016</strain>
    </source>
</reference>